<comment type="caution">
    <text evidence="1">The sequence shown here is derived from an EMBL/GenBank/DDBJ whole genome shotgun (WGS) entry which is preliminary data.</text>
</comment>
<dbReference type="EMBL" id="SRYB01000016">
    <property type="protein sequence ID" value="TGY78140.1"/>
    <property type="molecule type" value="Genomic_DNA"/>
</dbReference>
<gene>
    <name evidence="1" type="ORF">E5331_11475</name>
</gene>
<dbReference type="Proteomes" id="UP000306319">
    <property type="component" value="Unassembled WGS sequence"/>
</dbReference>
<keyword evidence="2" id="KW-1185">Reference proteome</keyword>
<reference evidence="1" key="1">
    <citation type="submission" date="2019-04" db="EMBL/GenBank/DDBJ databases">
        <title>Microbes associate with the intestines of laboratory mice.</title>
        <authorList>
            <person name="Navarre W."/>
            <person name="Wong E."/>
            <person name="Huang K."/>
            <person name="Tropini C."/>
            <person name="Ng K."/>
            <person name="Yu B."/>
        </authorList>
    </citation>
    <scope>NUCLEOTIDE SEQUENCE</scope>
    <source>
        <strain evidence="1">NM04_E33</strain>
    </source>
</reference>
<name>A0AC61RL09_9BACT</name>
<protein>
    <submittedName>
        <fullName evidence="1">Tetratricopeptide repeat protein</fullName>
    </submittedName>
</protein>
<evidence type="ECO:0000313" key="1">
    <source>
        <dbReference type="EMBL" id="TGY78140.1"/>
    </source>
</evidence>
<evidence type="ECO:0000313" key="2">
    <source>
        <dbReference type="Proteomes" id="UP000306319"/>
    </source>
</evidence>
<proteinExistence type="predicted"/>
<organism evidence="1 2">
    <name type="scientific">Lepagella muris</name>
    <dbReference type="NCBI Taxonomy" id="3032870"/>
    <lineage>
        <taxon>Bacteria</taxon>
        <taxon>Pseudomonadati</taxon>
        <taxon>Bacteroidota</taxon>
        <taxon>Bacteroidia</taxon>
        <taxon>Bacteroidales</taxon>
        <taxon>Muribaculaceae</taxon>
        <taxon>Lepagella</taxon>
    </lineage>
</organism>
<accession>A0AC61RL09</accession>
<sequence>MKGKLIIFIAFLSMAFCCGEISAQSAESTRKERNNITEGNKLYNNGRYRAAYLKYQQALKENPSSAVARYNLGLSQIRLGSNPSDTTQAAKDMLENGKKVMEQVSQMGREKPMLASRANYNLGNIAFNSEDYSNALNYYKQSLRLNPDDEAARRNLRITQLKLQNQNQDQDKDQNQDQDKDQNQDQNQDQNKDQNQQNQDRNKDQNQQNQNQQQDRQDINKQTADQILQAMENKENKTRAKVAAGNQGDKSGGRNRNRKNW</sequence>